<dbReference type="Proteomes" id="UP000765338">
    <property type="component" value="Unassembled WGS sequence"/>
</dbReference>
<organism evidence="1 2">
    <name type="scientific">Bombella mellum</name>
    <dbReference type="NCBI Taxonomy" id="2039288"/>
    <lineage>
        <taxon>Bacteria</taxon>
        <taxon>Pseudomonadati</taxon>
        <taxon>Pseudomonadota</taxon>
        <taxon>Alphaproteobacteria</taxon>
        <taxon>Acetobacterales</taxon>
        <taxon>Acetobacteraceae</taxon>
        <taxon>Bombella</taxon>
    </lineage>
</organism>
<comment type="caution">
    <text evidence="1">The sequence shown here is derived from an EMBL/GenBank/DDBJ whole genome shotgun (WGS) entry which is preliminary data.</text>
</comment>
<reference evidence="1 2" key="1">
    <citation type="submission" date="2017-10" db="EMBL/GenBank/DDBJ databases">
        <authorList>
            <person name="Jakob F."/>
        </authorList>
    </citation>
    <scope>NUCLEOTIDE SEQUENCE [LARGE SCALE GENOMIC DNA]</scope>
    <source>
        <strain evidence="1 2">TMW 2.1889</strain>
    </source>
</reference>
<name>A0ABR5ZUA8_9PROT</name>
<accession>A0ABR5ZUA8</accession>
<evidence type="ECO:0000313" key="1">
    <source>
        <dbReference type="EMBL" id="MBA5727881.1"/>
    </source>
</evidence>
<proteinExistence type="predicted"/>
<evidence type="ECO:0000313" key="2">
    <source>
        <dbReference type="Proteomes" id="UP000765338"/>
    </source>
</evidence>
<dbReference type="EMBL" id="PDLY01000004">
    <property type="protein sequence ID" value="MBA5727881.1"/>
    <property type="molecule type" value="Genomic_DNA"/>
</dbReference>
<protein>
    <submittedName>
        <fullName evidence="1">Uncharacterized protein</fullName>
    </submittedName>
</protein>
<sequence>MEWLDRNGQPISCTGKLRVLRENEAELRQVMKDACEDALLMDVGPAALRQRMEWLLENVMAGVRGMNAAGKGDGE</sequence>
<keyword evidence="2" id="KW-1185">Reference proteome</keyword>
<gene>
    <name evidence="1" type="ORF">CPA56_07805</name>
</gene>